<dbReference type="GO" id="GO:0019773">
    <property type="term" value="C:proteasome core complex, alpha-subunit complex"/>
    <property type="evidence" value="ECO:0007669"/>
    <property type="project" value="UniProtKB-UniRule"/>
</dbReference>
<dbReference type="InterPro" id="IPR001353">
    <property type="entry name" value="Proteasome_sua/b"/>
</dbReference>
<comment type="subcellular location">
    <subcellularLocation>
        <location evidence="3">Cytoplasm</location>
    </subcellularLocation>
    <subcellularLocation>
        <location evidence="2">Nucleus</location>
    </subcellularLocation>
</comment>
<dbReference type="Pfam" id="PF10584">
    <property type="entry name" value="Proteasome_A_N"/>
    <property type="match status" value="1"/>
</dbReference>
<keyword evidence="6 8" id="KW-0647">Proteasome</keyword>
<evidence type="ECO:0000256" key="6">
    <source>
        <dbReference type="ARBA" id="ARBA00022942"/>
    </source>
</evidence>
<dbReference type="FunFam" id="3.60.20.10:FF:000063">
    <property type="entry name" value="Proteasome subunit alpha type"/>
    <property type="match status" value="1"/>
</dbReference>
<comment type="similarity">
    <text evidence="8">Belongs to the peptidase T1A family.</text>
</comment>
<comment type="function">
    <text evidence="1">The proteasome is a multicatalytic proteinase complex which is characterized by its ability to cleave peptides with Arg, Phe, Tyr, Leu, and Glu adjacent to the leaving group at neutral or slightly basic pH. The proteasome has an ATP-dependent proteolytic activity.</text>
</comment>
<evidence type="ECO:0000256" key="3">
    <source>
        <dbReference type="ARBA" id="ARBA00004496"/>
    </source>
</evidence>
<evidence type="ECO:0000256" key="7">
    <source>
        <dbReference type="ARBA" id="ARBA00023242"/>
    </source>
</evidence>
<dbReference type="Proteomes" id="UP000728032">
    <property type="component" value="Unassembled WGS sequence"/>
</dbReference>
<dbReference type="GO" id="GO:0005737">
    <property type="term" value="C:cytoplasm"/>
    <property type="evidence" value="ECO:0007669"/>
    <property type="project" value="UniProtKB-SubCell"/>
</dbReference>
<evidence type="ECO:0000259" key="9">
    <source>
        <dbReference type="PROSITE" id="PS00388"/>
    </source>
</evidence>
<keyword evidence="5" id="KW-0963">Cytoplasm</keyword>
<dbReference type="Pfam" id="PF00227">
    <property type="entry name" value="Proteasome"/>
    <property type="match status" value="1"/>
</dbReference>
<dbReference type="PROSITE" id="PS00388">
    <property type="entry name" value="PROTEASOME_ALPHA_1"/>
    <property type="match status" value="1"/>
</dbReference>
<feature type="domain" description="Proteasome alpha-type subunits" evidence="9">
    <location>
        <begin position="54"/>
        <end position="76"/>
    </location>
</feature>
<protein>
    <recommendedName>
        <fullName evidence="4">Proteasome subunit alpha type-1</fullName>
    </recommendedName>
</protein>
<dbReference type="PROSITE" id="PS51475">
    <property type="entry name" value="PROTEASOME_ALPHA_2"/>
    <property type="match status" value="1"/>
</dbReference>
<dbReference type="InterPro" id="IPR029055">
    <property type="entry name" value="Ntn_hydrolases_N"/>
</dbReference>
<dbReference type="CDD" id="cd03749">
    <property type="entry name" value="proteasome_alpha_type_1"/>
    <property type="match status" value="1"/>
</dbReference>
<dbReference type="AlphaFoldDB" id="A0A7R9M0F8"/>
<sequence length="327" mass="36236">MPSKWDSKALTKSCMTTDPNSLAANDCLIAHRLFTQTTVSVFLSLLQVMFRNQYDNDVTTWSPQGRLHQVEYAMEAVKQGSATVGLKNKDTFAVLLALKRSTSELSAHQKKITPLDSHVGMAIAGLTADARMLSRYMRNECTNQRFAHNEALPVNRLVTNLGNKMQSSTQRYDRRPYGVGLLIAGYDQLGPHVYQTCPSANYFDCKAMSIGARSQSARTYLEKHLDDFADADLKALVRHGLLALRECLPNDMELNTKNVSIAIVGKGHPFAVHDDQKVEQYLALITEAERKGRGGGVAEAMEVREEVAPRDPEVAGPVVVDEHMNVD</sequence>
<dbReference type="EMBL" id="CAJPVJ010004511">
    <property type="protein sequence ID" value="CAG2168677.1"/>
    <property type="molecule type" value="Genomic_DNA"/>
</dbReference>
<dbReference type="EMBL" id="OC919336">
    <property type="protein sequence ID" value="CAD7651150.1"/>
    <property type="molecule type" value="Genomic_DNA"/>
</dbReference>
<dbReference type="InterPro" id="IPR023332">
    <property type="entry name" value="Proteasome_alpha-type"/>
</dbReference>
<name>A0A7R9M0F8_9ACAR</name>
<proteinExistence type="inferred from homology"/>
<dbReference type="InterPro" id="IPR050115">
    <property type="entry name" value="Proteasome_alpha"/>
</dbReference>
<evidence type="ECO:0000256" key="2">
    <source>
        <dbReference type="ARBA" id="ARBA00004123"/>
    </source>
</evidence>
<keyword evidence="7" id="KW-0539">Nucleus</keyword>
<evidence type="ECO:0000256" key="4">
    <source>
        <dbReference type="ARBA" id="ARBA00021331"/>
    </source>
</evidence>
<dbReference type="OrthoDB" id="431557at2759"/>
<reference evidence="10" key="1">
    <citation type="submission" date="2020-11" db="EMBL/GenBank/DDBJ databases">
        <authorList>
            <person name="Tran Van P."/>
        </authorList>
    </citation>
    <scope>NUCLEOTIDE SEQUENCE</scope>
</reference>
<evidence type="ECO:0000313" key="11">
    <source>
        <dbReference type="Proteomes" id="UP000728032"/>
    </source>
</evidence>
<dbReference type="SMART" id="SM00948">
    <property type="entry name" value="Proteasome_A_N"/>
    <property type="match status" value="1"/>
</dbReference>
<organism evidence="10">
    <name type="scientific">Oppiella nova</name>
    <dbReference type="NCBI Taxonomy" id="334625"/>
    <lineage>
        <taxon>Eukaryota</taxon>
        <taxon>Metazoa</taxon>
        <taxon>Ecdysozoa</taxon>
        <taxon>Arthropoda</taxon>
        <taxon>Chelicerata</taxon>
        <taxon>Arachnida</taxon>
        <taxon>Acari</taxon>
        <taxon>Acariformes</taxon>
        <taxon>Sarcoptiformes</taxon>
        <taxon>Oribatida</taxon>
        <taxon>Brachypylina</taxon>
        <taxon>Oppioidea</taxon>
        <taxon>Oppiidae</taxon>
        <taxon>Oppiella</taxon>
    </lineage>
</organism>
<keyword evidence="11" id="KW-1185">Reference proteome</keyword>
<dbReference type="SUPFAM" id="SSF56235">
    <property type="entry name" value="N-terminal nucleophile aminohydrolases (Ntn hydrolases)"/>
    <property type="match status" value="1"/>
</dbReference>
<evidence type="ECO:0000256" key="5">
    <source>
        <dbReference type="ARBA" id="ARBA00022490"/>
    </source>
</evidence>
<dbReference type="GO" id="GO:0006511">
    <property type="term" value="P:ubiquitin-dependent protein catabolic process"/>
    <property type="evidence" value="ECO:0007669"/>
    <property type="project" value="InterPro"/>
</dbReference>
<dbReference type="InterPro" id="IPR000426">
    <property type="entry name" value="Proteasome_asu_N"/>
</dbReference>
<gene>
    <name evidence="10" type="ORF">ONB1V03_LOCUS8164</name>
</gene>
<evidence type="ECO:0000256" key="1">
    <source>
        <dbReference type="ARBA" id="ARBA00002000"/>
    </source>
</evidence>
<dbReference type="InterPro" id="IPR035144">
    <property type="entry name" value="Proteasome_alpha1"/>
</dbReference>
<evidence type="ECO:0000313" key="10">
    <source>
        <dbReference type="EMBL" id="CAD7651150.1"/>
    </source>
</evidence>
<dbReference type="PANTHER" id="PTHR11599">
    <property type="entry name" value="PROTEASOME SUBUNIT ALPHA/BETA"/>
    <property type="match status" value="1"/>
</dbReference>
<evidence type="ECO:0000256" key="8">
    <source>
        <dbReference type="PROSITE-ProRule" id="PRU00808"/>
    </source>
</evidence>
<accession>A0A7R9M0F8</accession>
<dbReference type="Gene3D" id="3.60.20.10">
    <property type="entry name" value="Glutamine Phosphoribosylpyrophosphate, subunit 1, domain 1"/>
    <property type="match status" value="1"/>
</dbReference>
<dbReference type="GO" id="GO:0005634">
    <property type="term" value="C:nucleus"/>
    <property type="evidence" value="ECO:0007669"/>
    <property type="project" value="UniProtKB-SubCell"/>
</dbReference>